<evidence type="ECO:0000313" key="2">
    <source>
        <dbReference type="EMBL" id="RSL34402.1"/>
    </source>
</evidence>
<evidence type="ECO:0000313" key="3">
    <source>
        <dbReference type="Proteomes" id="UP000275076"/>
    </source>
</evidence>
<name>A0A3R9Q636_9BACI</name>
<keyword evidence="1" id="KW-0812">Transmembrane</keyword>
<feature type="transmembrane region" description="Helical" evidence="1">
    <location>
        <begin position="98"/>
        <end position="119"/>
    </location>
</feature>
<sequence length="123" mass="12723">MQRTGQLYGVGMGIVVIISILLGCSIIFSTLLRFTAISEGSIQWLLLLVTIISFGIGGIIAGVRAKEKGILTGLFTAAGVLLVFVLLEYLGYDSTISGIQALYFSGFVASSAIGGAIGVNTSS</sequence>
<dbReference type="EMBL" id="RBVX01000003">
    <property type="protein sequence ID" value="RSL34402.1"/>
    <property type="molecule type" value="Genomic_DNA"/>
</dbReference>
<organism evidence="2 3">
    <name type="scientific">Salibacterium salarium</name>
    <dbReference type="NCBI Taxonomy" id="284579"/>
    <lineage>
        <taxon>Bacteria</taxon>
        <taxon>Bacillati</taxon>
        <taxon>Bacillota</taxon>
        <taxon>Bacilli</taxon>
        <taxon>Bacillales</taxon>
        <taxon>Bacillaceae</taxon>
    </lineage>
</organism>
<dbReference type="AlphaFoldDB" id="A0A3R9Q636"/>
<comment type="caution">
    <text evidence="2">The sequence shown here is derived from an EMBL/GenBank/DDBJ whole genome shotgun (WGS) entry which is preliminary data.</text>
</comment>
<keyword evidence="3" id="KW-1185">Reference proteome</keyword>
<dbReference type="OrthoDB" id="2988991at2"/>
<dbReference type="Proteomes" id="UP000275076">
    <property type="component" value="Unassembled WGS sequence"/>
</dbReference>
<gene>
    <name evidence="2" type="ORF">D7Z54_04390</name>
</gene>
<keyword evidence="1" id="KW-1133">Transmembrane helix</keyword>
<dbReference type="RefSeq" id="WP_125554635.1">
    <property type="nucleotide sequence ID" value="NZ_RBVX01000003.1"/>
</dbReference>
<evidence type="ECO:0000256" key="1">
    <source>
        <dbReference type="SAM" id="Phobius"/>
    </source>
</evidence>
<dbReference type="Pfam" id="PF12670">
    <property type="entry name" value="DUF3792"/>
    <property type="match status" value="1"/>
</dbReference>
<protein>
    <submittedName>
        <fullName evidence="2">TIGR04086 family membrane protein</fullName>
    </submittedName>
</protein>
<keyword evidence="1" id="KW-0472">Membrane</keyword>
<accession>A0A3R9Q636</accession>
<feature type="transmembrane region" description="Helical" evidence="1">
    <location>
        <begin position="7"/>
        <end position="32"/>
    </location>
</feature>
<dbReference type="NCBIfam" id="TIGR04086">
    <property type="entry name" value="TIGR04086_membr"/>
    <property type="match status" value="1"/>
</dbReference>
<dbReference type="InterPro" id="IPR023804">
    <property type="entry name" value="DUF3792_TM"/>
</dbReference>
<feature type="transmembrane region" description="Helical" evidence="1">
    <location>
        <begin position="44"/>
        <end position="63"/>
    </location>
</feature>
<feature type="transmembrane region" description="Helical" evidence="1">
    <location>
        <begin position="70"/>
        <end position="92"/>
    </location>
</feature>
<dbReference type="PROSITE" id="PS51257">
    <property type="entry name" value="PROKAR_LIPOPROTEIN"/>
    <property type="match status" value="1"/>
</dbReference>
<proteinExistence type="predicted"/>
<reference evidence="2 3" key="1">
    <citation type="submission" date="2018-10" db="EMBL/GenBank/DDBJ databases">
        <title>Draft genome sequence of Bacillus salarius IM0101, isolated from a hypersaline soil in Inner Mongolia, China.</title>
        <authorList>
            <person name="Yamprayoonswat W."/>
            <person name="Boonvisut S."/>
            <person name="Jumpathong W."/>
            <person name="Sittihan S."/>
            <person name="Ruangsuj P."/>
            <person name="Wanthongcharoen S."/>
            <person name="Thongpramul N."/>
            <person name="Pimmason S."/>
            <person name="Yu B."/>
            <person name="Yasawong M."/>
        </authorList>
    </citation>
    <scope>NUCLEOTIDE SEQUENCE [LARGE SCALE GENOMIC DNA]</scope>
    <source>
        <strain evidence="2 3">IM0101</strain>
    </source>
</reference>